<evidence type="ECO:0000313" key="1">
    <source>
        <dbReference type="EMBL" id="GBO44971.1"/>
    </source>
</evidence>
<name>A0A4Y2X613_ARAVE</name>
<feature type="non-terminal residue" evidence="1">
    <location>
        <position position="1"/>
    </location>
</feature>
<dbReference type="Gene3D" id="2.60.120.200">
    <property type="match status" value="1"/>
</dbReference>
<evidence type="ECO:0000313" key="3">
    <source>
        <dbReference type="EMBL" id="GBO45335.1"/>
    </source>
</evidence>
<sequence>GFPSLPAGLPEDYYHGFRGCIESVVLDGDPLHLVMHGTGDVTFCDDS</sequence>
<evidence type="ECO:0000313" key="4">
    <source>
        <dbReference type="Proteomes" id="UP000499080"/>
    </source>
</evidence>
<dbReference type="EMBL" id="BGPR01072388">
    <property type="protein sequence ID" value="GBO45333.1"/>
    <property type="molecule type" value="Genomic_DNA"/>
</dbReference>
<proteinExistence type="predicted"/>
<protein>
    <recommendedName>
        <fullName evidence="5">Laminin G domain-containing protein</fullName>
    </recommendedName>
</protein>
<gene>
    <name evidence="1" type="ORF">AVEN_186384_1</name>
    <name evidence="2" type="ORF">AVEN_190388_1</name>
    <name evidence="3" type="ORF">AVEN_87399_1</name>
</gene>
<accession>A0A4Y2X613</accession>
<evidence type="ECO:0008006" key="5">
    <source>
        <dbReference type="Google" id="ProtNLM"/>
    </source>
</evidence>
<keyword evidence="4" id="KW-1185">Reference proteome</keyword>
<dbReference type="EMBL" id="BGPR01072395">
    <property type="protein sequence ID" value="GBO45335.1"/>
    <property type="molecule type" value="Genomic_DNA"/>
</dbReference>
<comment type="caution">
    <text evidence="1">The sequence shown here is derived from an EMBL/GenBank/DDBJ whole genome shotgun (WGS) entry which is preliminary data.</text>
</comment>
<evidence type="ECO:0000313" key="2">
    <source>
        <dbReference type="EMBL" id="GBO45333.1"/>
    </source>
</evidence>
<dbReference type="Proteomes" id="UP000499080">
    <property type="component" value="Unassembled WGS sequence"/>
</dbReference>
<dbReference type="OrthoDB" id="6407528at2759"/>
<dbReference type="EMBL" id="BGPR01071917">
    <property type="protein sequence ID" value="GBO44971.1"/>
    <property type="molecule type" value="Genomic_DNA"/>
</dbReference>
<dbReference type="AlphaFoldDB" id="A0A4Y2X613"/>
<organism evidence="1 4">
    <name type="scientific">Araneus ventricosus</name>
    <name type="common">Orbweaver spider</name>
    <name type="synonym">Epeira ventricosa</name>
    <dbReference type="NCBI Taxonomy" id="182803"/>
    <lineage>
        <taxon>Eukaryota</taxon>
        <taxon>Metazoa</taxon>
        <taxon>Ecdysozoa</taxon>
        <taxon>Arthropoda</taxon>
        <taxon>Chelicerata</taxon>
        <taxon>Arachnida</taxon>
        <taxon>Araneae</taxon>
        <taxon>Araneomorphae</taxon>
        <taxon>Entelegynae</taxon>
        <taxon>Araneoidea</taxon>
        <taxon>Araneidae</taxon>
        <taxon>Araneus</taxon>
    </lineage>
</organism>
<reference evidence="1 4" key="1">
    <citation type="journal article" date="2019" name="Sci. Rep.">
        <title>Orb-weaving spider Araneus ventricosus genome elucidates the spidroin gene catalogue.</title>
        <authorList>
            <person name="Kono N."/>
            <person name="Nakamura H."/>
            <person name="Ohtoshi R."/>
            <person name="Moran D.A.P."/>
            <person name="Shinohara A."/>
            <person name="Yoshida Y."/>
            <person name="Fujiwara M."/>
            <person name="Mori M."/>
            <person name="Tomita M."/>
            <person name="Arakawa K."/>
        </authorList>
    </citation>
    <scope>NUCLEOTIDE SEQUENCE [LARGE SCALE GENOMIC DNA]</scope>
</reference>